<dbReference type="AlphaFoldDB" id="A0A645ELC7"/>
<organism evidence="1">
    <name type="scientific">bioreactor metagenome</name>
    <dbReference type="NCBI Taxonomy" id="1076179"/>
    <lineage>
        <taxon>unclassified sequences</taxon>
        <taxon>metagenomes</taxon>
        <taxon>ecological metagenomes</taxon>
    </lineage>
</organism>
<protein>
    <submittedName>
        <fullName evidence="1">Uncharacterized protein</fullName>
    </submittedName>
</protein>
<accession>A0A645ELC7</accession>
<name>A0A645ELC7_9ZZZZ</name>
<proteinExistence type="predicted"/>
<dbReference type="EMBL" id="VSSQ01047363">
    <property type="protein sequence ID" value="MPN01343.1"/>
    <property type="molecule type" value="Genomic_DNA"/>
</dbReference>
<evidence type="ECO:0000313" key="1">
    <source>
        <dbReference type="EMBL" id="MPN01343.1"/>
    </source>
</evidence>
<gene>
    <name evidence="1" type="ORF">SDC9_148552</name>
</gene>
<comment type="caution">
    <text evidence="1">The sequence shown here is derived from an EMBL/GenBank/DDBJ whole genome shotgun (WGS) entry which is preliminary data.</text>
</comment>
<reference evidence="1" key="1">
    <citation type="submission" date="2019-08" db="EMBL/GenBank/DDBJ databases">
        <authorList>
            <person name="Kucharzyk K."/>
            <person name="Murdoch R.W."/>
            <person name="Higgins S."/>
            <person name="Loffler F."/>
        </authorList>
    </citation>
    <scope>NUCLEOTIDE SEQUENCE</scope>
</reference>
<sequence>MKALIMPEYSELYITDDKNLFNNKAAILAASNSAYIFYHKTGFNVRKNQKQSNLARQPQP</sequence>